<protein>
    <submittedName>
        <fullName evidence="1">Uncharacterized protein</fullName>
    </submittedName>
</protein>
<proteinExistence type="predicted"/>
<accession>A0A6B3NUJ8</accession>
<sequence length="131" mass="14189">MDVHQAYPIEVIKVEPYTADCDCAAVTLRSPQGDICVFSYPCDARVGSRVHAPLSSLDAQVQAAFLDDWPQAQKNACAVERLEQTGPYAYRGCGHVVDRAQGLISVLGFVIDVGEVPCDGAVTFDCQRIDL</sequence>
<comment type="caution">
    <text evidence="1">The sequence shown here is derived from an EMBL/GenBank/DDBJ whole genome shotgun (WGS) entry which is preliminary data.</text>
</comment>
<evidence type="ECO:0000313" key="1">
    <source>
        <dbReference type="EMBL" id="NER65819.1"/>
    </source>
</evidence>
<reference evidence="1 2" key="1">
    <citation type="submission" date="2020-02" db="EMBL/GenBank/DDBJ databases">
        <title>Broccoli isolated Pseudomonas sp.</title>
        <authorList>
            <person name="Fujikawa T."/>
            <person name="Sawada H."/>
        </authorList>
    </citation>
    <scope>NUCLEOTIDE SEQUENCE [LARGE SCALE GENOMIC DNA]</scope>
    <source>
        <strain evidence="1 2">MAFF212427</strain>
    </source>
</reference>
<dbReference type="EMBL" id="JAAHBU010000327">
    <property type="protein sequence ID" value="NER65819.1"/>
    <property type="molecule type" value="Genomic_DNA"/>
</dbReference>
<dbReference type="RefSeq" id="WP_163948764.1">
    <property type="nucleotide sequence ID" value="NZ_JAAHBU010000327.1"/>
</dbReference>
<evidence type="ECO:0000313" key="2">
    <source>
        <dbReference type="Proteomes" id="UP000482634"/>
    </source>
</evidence>
<keyword evidence="2" id="KW-1185">Reference proteome</keyword>
<organism evidence="1 2">
    <name type="scientific">Pseudomonas brassicae</name>
    <dbReference type="NCBI Taxonomy" id="2708063"/>
    <lineage>
        <taxon>Bacteria</taxon>
        <taxon>Pseudomonadati</taxon>
        <taxon>Pseudomonadota</taxon>
        <taxon>Gammaproteobacteria</taxon>
        <taxon>Pseudomonadales</taxon>
        <taxon>Pseudomonadaceae</taxon>
        <taxon>Pseudomonas</taxon>
    </lineage>
</organism>
<name>A0A6B3NUJ8_9PSED</name>
<dbReference type="AlphaFoldDB" id="A0A6B3NUJ8"/>
<gene>
    <name evidence="1" type="ORF">G3436_20555</name>
</gene>
<dbReference type="Proteomes" id="UP000482634">
    <property type="component" value="Unassembled WGS sequence"/>
</dbReference>